<protein>
    <submittedName>
        <fullName evidence="1">tRNA and rRNA cytosine-C5-methylases</fullName>
    </submittedName>
</protein>
<evidence type="ECO:0000313" key="1">
    <source>
        <dbReference type="EMBL" id="GAN35207.1"/>
    </source>
</evidence>
<comment type="caution">
    <text evidence="1">The sequence shown here is derived from an EMBL/GenBank/DDBJ whole genome shotgun (WGS) entry which is preliminary data.</text>
</comment>
<dbReference type="EMBL" id="BAFN01000001">
    <property type="protein sequence ID" value="GAN35207.1"/>
    <property type="molecule type" value="Genomic_DNA"/>
</dbReference>
<evidence type="ECO:0000313" key="2">
    <source>
        <dbReference type="Proteomes" id="UP000032309"/>
    </source>
</evidence>
<sequence length="64" mass="7666">MARHFKDSFDEAVYHVPSSGVVIVVQKVWKILSFTYHKSRKEIGNMVTTKEKWQIIFYYITQQQ</sequence>
<organism evidence="1 2">
    <name type="scientific">Candidatus Brocadia sinica JPN1</name>
    <dbReference type="NCBI Taxonomy" id="1197129"/>
    <lineage>
        <taxon>Bacteria</taxon>
        <taxon>Pseudomonadati</taxon>
        <taxon>Planctomycetota</taxon>
        <taxon>Candidatus Brocadiia</taxon>
        <taxon>Candidatus Brocadiales</taxon>
        <taxon>Candidatus Brocadiaceae</taxon>
        <taxon>Candidatus Brocadia</taxon>
    </lineage>
</organism>
<reference evidence="2" key="1">
    <citation type="journal article" date="2015" name="Genome Announc.">
        <title>Draft Genome Sequence of an Anaerobic Ammonium-Oxidizing Bacterium, "Candidatus Brocadia sinica".</title>
        <authorList>
            <person name="Oshiki M."/>
            <person name="Shinyako-Hata K."/>
            <person name="Satoh H."/>
            <person name="Okabe S."/>
        </authorList>
    </citation>
    <scope>NUCLEOTIDE SEQUENCE [LARGE SCALE GENOMIC DNA]</scope>
    <source>
        <strain evidence="2">JPN1</strain>
    </source>
</reference>
<dbReference type="Proteomes" id="UP000032309">
    <property type="component" value="Unassembled WGS sequence"/>
</dbReference>
<accession>A0ABQ0K277</accession>
<keyword evidence="2" id="KW-1185">Reference proteome</keyword>
<proteinExistence type="predicted"/>
<name>A0ABQ0K277_9BACT</name>
<gene>
    <name evidence="1" type="ORF">BROSI_A3756</name>
</gene>